<comment type="caution">
    <text evidence="1">The sequence shown here is derived from an EMBL/GenBank/DDBJ whole genome shotgun (WGS) entry which is preliminary data.</text>
</comment>
<organism evidence="1 2">
    <name type="scientific">Clostridium niameyense</name>
    <dbReference type="NCBI Taxonomy" id="1622073"/>
    <lineage>
        <taxon>Bacteria</taxon>
        <taxon>Bacillati</taxon>
        <taxon>Bacillota</taxon>
        <taxon>Clostridia</taxon>
        <taxon>Eubacteriales</taxon>
        <taxon>Clostridiaceae</taxon>
        <taxon>Clostridium</taxon>
    </lineage>
</organism>
<dbReference type="EMBL" id="SXDP01000005">
    <property type="protein sequence ID" value="NEZ47081.1"/>
    <property type="molecule type" value="Genomic_DNA"/>
</dbReference>
<evidence type="ECO:0000313" key="2">
    <source>
        <dbReference type="Proteomes" id="UP000473885"/>
    </source>
</evidence>
<keyword evidence="2" id="KW-1185">Reference proteome</keyword>
<dbReference type="InterPro" id="IPR025373">
    <property type="entry name" value="DUF4363"/>
</dbReference>
<gene>
    <name evidence="1" type="ORF">FDF74_07645</name>
</gene>
<reference evidence="1 2" key="1">
    <citation type="submission" date="2019-04" db="EMBL/GenBank/DDBJ databases">
        <title>Genome sequencing of Clostridium botulinum Groups I-IV and Clostridium butyricum.</title>
        <authorList>
            <person name="Brunt J."/>
            <person name="Van Vliet A.H.M."/>
            <person name="Stringer S.C."/>
            <person name="Carter A.T."/>
            <person name="Peck M.W."/>
        </authorList>
    </citation>
    <scope>NUCLEOTIDE SEQUENCE [LARGE SCALE GENOMIC DNA]</scope>
    <source>
        <strain evidence="1 2">IFR 18/094</strain>
    </source>
</reference>
<dbReference type="AlphaFoldDB" id="A0A6M0R9Z8"/>
<dbReference type="Pfam" id="PF14276">
    <property type="entry name" value="DUF4363"/>
    <property type="match status" value="1"/>
</dbReference>
<accession>A0A6M0R9Z8</accession>
<protein>
    <submittedName>
        <fullName evidence="1">DUF4363 family protein</fullName>
    </submittedName>
</protein>
<evidence type="ECO:0000313" key="1">
    <source>
        <dbReference type="EMBL" id="NEZ47081.1"/>
    </source>
</evidence>
<sequence>MFFITIIVLAIYSFKLTNTCNDLINKCEVLEQSIKSDSWEASYNDSVDLLKRWEKENSVISSMVHHSEVDNMNNELWKLTQYTKFNNKEESLASIHVIKFLLKHIIEMERINITNIL</sequence>
<name>A0A6M0R9Z8_9CLOT</name>
<dbReference type="Proteomes" id="UP000473885">
    <property type="component" value="Unassembled WGS sequence"/>
</dbReference>
<proteinExistence type="predicted"/>